<evidence type="ECO:0000256" key="9">
    <source>
        <dbReference type="ARBA" id="ARBA00038030"/>
    </source>
</evidence>
<accession>T1GFE8</accession>
<sequence length="98" mass="11687">MLYKDEGNSCFKSGKYRAAIKFYEKAIEKCPEDNNTDMAICYQNRSAAYEMLKRCNQVIADCTKSLQFRKYMKSYFRRTKAYEQTKDLLKFWNDIIAT</sequence>
<dbReference type="GO" id="GO:0008320">
    <property type="term" value="F:protein transmembrane transporter activity"/>
    <property type="evidence" value="ECO:0007669"/>
    <property type="project" value="TreeGrafter"/>
</dbReference>
<dbReference type="SUPFAM" id="SSF48452">
    <property type="entry name" value="TPR-like"/>
    <property type="match status" value="1"/>
</dbReference>
<evidence type="ECO:0000256" key="6">
    <source>
        <dbReference type="ARBA" id="ARBA00022989"/>
    </source>
</evidence>
<dbReference type="EMBL" id="CAQQ02392305">
    <property type="status" value="NOT_ANNOTATED_CDS"/>
    <property type="molecule type" value="Genomic_DNA"/>
</dbReference>
<dbReference type="EnsemblMetazoa" id="MESCA002089-RA">
    <property type="protein sequence ID" value="MESCA002089-PA"/>
    <property type="gene ID" value="MESCA002089"/>
</dbReference>
<comment type="similarity">
    <text evidence="9">Belongs to the Tom70 family.</text>
</comment>
<dbReference type="GO" id="GO:0030150">
    <property type="term" value="P:protein import into mitochondrial matrix"/>
    <property type="evidence" value="ECO:0007669"/>
    <property type="project" value="TreeGrafter"/>
</dbReference>
<evidence type="ECO:0000256" key="5">
    <source>
        <dbReference type="ARBA" id="ARBA00022803"/>
    </source>
</evidence>
<evidence type="ECO:0000313" key="11">
    <source>
        <dbReference type="Proteomes" id="UP000015102"/>
    </source>
</evidence>
<dbReference type="PANTHER" id="PTHR46208:SF1">
    <property type="entry name" value="MITOCHONDRIAL IMPORT RECEPTOR SUBUNIT TOM70"/>
    <property type="match status" value="1"/>
</dbReference>
<evidence type="ECO:0000313" key="10">
    <source>
        <dbReference type="EnsemblMetazoa" id="MESCA002089-PA"/>
    </source>
</evidence>
<keyword evidence="3" id="KW-0677">Repeat</keyword>
<name>T1GFE8_MEGSC</name>
<dbReference type="Proteomes" id="UP000015102">
    <property type="component" value="Unassembled WGS sequence"/>
</dbReference>
<dbReference type="InterPro" id="IPR011990">
    <property type="entry name" value="TPR-like_helical_dom_sf"/>
</dbReference>
<evidence type="ECO:0000256" key="7">
    <source>
        <dbReference type="ARBA" id="ARBA00023128"/>
    </source>
</evidence>
<evidence type="ECO:0000256" key="3">
    <source>
        <dbReference type="ARBA" id="ARBA00022737"/>
    </source>
</evidence>
<protein>
    <submittedName>
        <fullName evidence="10">Uncharacterized protein</fullName>
    </submittedName>
</protein>
<dbReference type="AlphaFoldDB" id="T1GFE8"/>
<evidence type="ECO:0000256" key="4">
    <source>
        <dbReference type="ARBA" id="ARBA00022787"/>
    </source>
</evidence>
<keyword evidence="4" id="KW-1000">Mitochondrion outer membrane</keyword>
<dbReference type="Gene3D" id="1.25.40.10">
    <property type="entry name" value="Tetratricopeptide repeat domain"/>
    <property type="match status" value="1"/>
</dbReference>
<organism evidence="10 11">
    <name type="scientific">Megaselia scalaris</name>
    <name type="common">Humpbacked fly</name>
    <name type="synonym">Phora scalaris</name>
    <dbReference type="NCBI Taxonomy" id="36166"/>
    <lineage>
        <taxon>Eukaryota</taxon>
        <taxon>Metazoa</taxon>
        <taxon>Ecdysozoa</taxon>
        <taxon>Arthropoda</taxon>
        <taxon>Hexapoda</taxon>
        <taxon>Insecta</taxon>
        <taxon>Pterygota</taxon>
        <taxon>Neoptera</taxon>
        <taxon>Endopterygota</taxon>
        <taxon>Diptera</taxon>
        <taxon>Brachycera</taxon>
        <taxon>Muscomorpha</taxon>
        <taxon>Platypezoidea</taxon>
        <taxon>Phoridae</taxon>
        <taxon>Megaseliini</taxon>
        <taxon>Megaselia</taxon>
    </lineage>
</organism>
<keyword evidence="2" id="KW-0812">Transmembrane</keyword>
<keyword evidence="7" id="KW-0496">Mitochondrion</keyword>
<dbReference type="STRING" id="36166.T1GFE8"/>
<dbReference type="PANTHER" id="PTHR46208">
    <property type="entry name" value="MITOCHONDRIAL IMPORT RECEPTOR SUBUNIT TOM70"/>
    <property type="match status" value="1"/>
</dbReference>
<evidence type="ECO:0000256" key="2">
    <source>
        <dbReference type="ARBA" id="ARBA00022692"/>
    </source>
</evidence>
<keyword evidence="5" id="KW-0802">TPR repeat</keyword>
<proteinExistence type="inferred from homology"/>
<dbReference type="GO" id="GO:0045039">
    <property type="term" value="P:protein insertion into mitochondrial inner membrane"/>
    <property type="evidence" value="ECO:0007669"/>
    <property type="project" value="TreeGrafter"/>
</dbReference>
<keyword evidence="8" id="KW-0472">Membrane</keyword>
<reference evidence="10" key="2">
    <citation type="submission" date="2015-06" db="UniProtKB">
        <authorList>
            <consortium name="EnsemblMetazoa"/>
        </authorList>
    </citation>
    <scope>IDENTIFICATION</scope>
</reference>
<comment type="subcellular location">
    <subcellularLocation>
        <location evidence="1">Mitochondrion outer membrane</location>
        <topology evidence="1">Single-pass membrane protein</topology>
    </subcellularLocation>
</comment>
<evidence type="ECO:0000256" key="8">
    <source>
        <dbReference type="ARBA" id="ARBA00023136"/>
    </source>
</evidence>
<evidence type="ECO:0000256" key="1">
    <source>
        <dbReference type="ARBA" id="ARBA00004572"/>
    </source>
</evidence>
<dbReference type="Pfam" id="PF00515">
    <property type="entry name" value="TPR_1"/>
    <property type="match status" value="1"/>
</dbReference>
<dbReference type="HOGENOM" id="CLU_2335995_0_0_1"/>
<dbReference type="InterPro" id="IPR019734">
    <property type="entry name" value="TPR_rpt"/>
</dbReference>
<reference evidence="11" key="1">
    <citation type="submission" date="2013-02" db="EMBL/GenBank/DDBJ databases">
        <authorList>
            <person name="Hughes D."/>
        </authorList>
    </citation>
    <scope>NUCLEOTIDE SEQUENCE</scope>
    <source>
        <strain>Durham</strain>
        <strain evidence="11">NC isolate 2 -- Noor lab</strain>
    </source>
</reference>
<dbReference type="SMART" id="SM00028">
    <property type="entry name" value="TPR"/>
    <property type="match status" value="2"/>
</dbReference>
<keyword evidence="11" id="KW-1185">Reference proteome</keyword>
<dbReference type="GO" id="GO:0005741">
    <property type="term" value="C:mitochondrial outer membrane"/>
    <property type="evidence" value="ECO:0007669"/>
    <property type="project" value="UniProtKB-SubCell"/>
</dbReference>
<keyword evidence="6" id="KW-1133">Transmembrane helix</keyword>
<dbReference type="GO" id="GO:0030943">
    <property type="term" value="F:mitochondrion targeting sequence binding"/>
    <property type="evidence" value="ECO:0007669"/>
    <property type="project" value="TreeGrafter"/>
</dbReference>